<dbReference type="GeneID" id="25984900"/>
<evidence type="ECO:0000256" key="2">
    <source>
        <dbReference type="ARBA" id="ARBA00022723"/>
    </source>
</evidence>
<organism evidence="4 5">
    <name type="scientific">Trichosporon asahii var. asahii (strain ATCC 90039 / CBS 2479 / JCM 2466 / KCTC 7840 / NBRC 103889/ NCYC 2677 / UAMH 7654)</name>
    <name type="common">Yeast</name>
    <dbReference type="NCBI Taxonomy" id="1186058"/>
    <lineage>
        <taxon>Eukaryota</taxon>
        <taxon>Fungi</taxon>
        <taxon>Dikarya</taxon>
        <taxon>Basidiomycota</taxon>
        <taxon>Agaricomycotina</taxon>
        <taxon>Tremellomycetes</taxon>
        <taxon>Trichosporonales</taxon>
        <taxon>Trichosporonaceae</taxon>
        <taxon>Trichosporon</taxon>
    </lineage>
</organism>
<dbReference type="GO" id="GO:0018773">
    <property type="term" value="F:acetylpyruvate hydrolase activity"/>
    <property type="evidence" value="ECO:0007669"/>
    <property type="project" value="TreeGrafter"/>
</dbReference>
<evidence type="ECO:0000259" key="3">
    <source>
        <dbReference type="Pfam" id="PF01557"/>
    </source>
</evidence>
<dbReference type="PANTHER" id="PTHR11820">
    <property type="entry name" value="ACYLPYRUVASE"/>
    <property type="match status" value="1"/>
</dbReference>
<name>J6F2T5_TRIAS</name>
<dbReference type="AlphaFoldDB" id="J6F2T5"/>
<dbReference type="FunFam" id="3.90.850.10:FF:000002">
    <property type="entry name" value="2-hydroxyhepta-2,4-diene-1,7-dioate isomerase"/>
    <property type="match status" value="1"/>
</dbReference>
<protein>
    <recommendedName>
        <fullName evidence="3">Fumarylacetoacetase-like C-terminal domain-containing protein</fullName>
    </recommendedName>
</protein>
<dbReference type="GO" id="GO:0006107">
    <property type="term" value="P:oxaloacetate metabolic process"/>
    <property type="evidence" value="ECO:0007669"/>
    <property type="project" value="UniProtKB-ARBA"/>
</dbReference>
<dbReference type="Proteomes" id="UP000002748">
    <property type="component" value="Unassembled WGS sequence"/>
</dbReference>
<dbReference type="RefSeq" id="XP_014179900.1">
    <property type="nucleotide sequence ID" value="XM_014324425.1"/>
</dbReference>
<keyword evidence="2" id="KW-0479">Metal-binding</keyword>
<dbReference type="InterPro" id="IPR011234">
    <property type="entry name" value="Fumarylacetoacetase-like_C"/>
</dbReference>
<dbReference type="Gene3D" id="3.90.850.10">
    <property type="entry name" value="Fumarylacetoacetase-like, C-terminal domain"/>
    <property type="match status" value="1"/>
</dbReference>
<proteinExistence type="inferred from homology"/>
<dbReference type="GO" id="GO:0046872">
    <property type="term" value="F:metal ion binding"/>
    <property type="evidence" value="ECO:0007669"/>
    <property type="project" value="UniProtKB-KW"/>
</dbReference>
<dbReference type="PANTHER" id="PTHR11820:SF7">
    <property type="entry name" value="ACYLPYRUVASE FAHD1, MITOCHONDRIAL"/>
    <property type="match status" value="1"/>
</dbReference>
<dbReference type="GO" id="GO:0050163">
    <property type="term" value="F:oxaloacetate tautomerase activity"/>
    <property type="evidence" value="ECO:0007669"/>
    <property type="project" value="UniProtKB-ARBA"/>
</dbReference>
<sequence length="290" mass="30756">MGASRLIRFLPSGSSTVRIGEPVGDIDVGLATYAGDKVEVELYDGESVLDPGAKTGEKVTLDRVLAPVTQRECGTIRCIGLNYLSHALEVGMEVPSVPTVFFKAAQALADPFPAPTVIPKAFVKDDAADYEAEVAIIIGKDAKDVPESEAWSYLGGITASNDVSSRKAQFATSQWSFSKSFDGAAPLGPVFVPRESLEQSKIGEVTVKGIHNGNVVQSSNLNDLIFSIPKIIAFLSQGSTLPKGTVIITGTPSGIGWSKNPKSLLHDGDEFRVEVSHGVGTLINKIVEEK</sequence>
<evidence type="ECO:0000313" key="5">
    <source>
        <dbReference type="Proteomes" id="UP000002748"/>
    </source>
</evidence>
<accession>J6F2T5</accession>
<dbReference type="Pfam" id="PF01557">
    <property type="entry name" value="FAA_hydrolase"/>
    <property type="match status" value="1"/>
</dbReference>
<feature type="domain" description="Fumarylacetoacetase-like C-terminal" evidence="3">
    <location>
        <begin position="75"/>
        <end position="287"/>
    </location>
</feature>
<dbReference type="HOGENOM" id="CLU_028458_2_1_1"/>
<comment type="caution">
    <text evidence="4">The sequence shown here is derived from an EMBL/GenBank/DDBJ whole genome shotgun (WGS) entry which is preliminary data.</text>
</comment>
<evidence type="ECO:0000313" key="4">
    <source>
        <dbReference type="EMBL" id="EJT49482.1"/>
    </source>
</evidence>
<dbReference type="OrthoDB" id="411064at2759"/>
<dbReference type="InterPro" id="IPR036663">
    <property type="entry name" value="Fumarylacetoacetase_C_sf"/>
</dbReference>
<dbReference type="SUPFAM" id="SSF56529">
    <property type="entry name" value="FAH"/>
    <property type="match status" value="1"/>
</dbReference>
<evidence type="ECO:0000256" key="1">
    <source>
        <dbReference type="ARBA" id="ARBA00010211"/>
    </source>
</evidence>
<reference evidence="4 5" key="1">
    <citation type="journal article" date="2012" name="Eukaryot. Cell">
        <title>Draft genome sequence of CBS 2479, the standard type strain of Trichosporon asahii.</title>
        <authorList>
            <person name="Yang R.Y."/>
            <person name="Li H.T."/>
            <person name="Zhu H."/>
            <person name="Zhou G.P."/>
            <person name="Wang M."/>
            <person name="Wang L."/>
        </authorList>
    </citation>
    <scope>NUCLEOTIDE SEQUENCE [LARGE SCALE GENOMIC DNA]</scope>
    <source>
        <strain evidence="5">ATCC 90039 / CBS 2479 / JCM 2466 / KCTC 7840 / NCYC 2677 / UAMH 7654</strain>
    </source>
</reference>
<dbReference type="KEGG" id="tasa:A1Q1_01386"/>
<comment type="similarity">
    <text evidence="1">Belongs to the FAH family.</text>
</comment>
<gene>
    <name evidence="4" type="ORF">A1Q1_01386</name>
</gene>
<dbReference type="EMBL" id="ALBS01000170">
    <property type="protein sequence ID" value="EJT49482.1"/>
    <property type="molecule type" value="Genomic_DNA"/>
</dbReference>
<dbReference type="VEuPathDB" id="FungiDB:A1Q1_01386"/>